<dbReference type="PANTHER" id="PTHR38355:SF1">
    <property type="entry name" value="OS06G0149500 PROTEIN"/>
    <property type="match status" value="1"/>
</dbReference>
<gene>
    <name evidence="2" type="ORF">RJ640_026030</name>
</gene>
<protein>
    <submittedName>
        <fullName evidence="2">Uncharacterized protein</fullName>
    </submittedName>
</protein>
<dbReference type="PANTHER" id="PTHR38355">
    <property type="entry name" value="OS06G0149500 PROTEIN"/>
    <property type="match status" value="1"/>
</dbReference>
<dbReference type="Proteomes" id="UP001187471">
    <property type="component" value="Unassembled WGS sequence"/>
</dbReference>
<accession>A0AA88UCB4</accession>
<dbReference type="AlphaFoldDB" id="A0AA88UCB4"/>
<dbReference type="EMBL" id="JAVXUO010001800">
    <property type="protein sequence ID" value="KAK2979080.1"/>
    <property type="molecule type" value="Genomic_DNA"/>
</dbReference>
<proteinExistence type="predicted"/>
<feature type="coiled-coil region" evidence="1">
    <location>
        <begin position="36"/>
        <end position="63"/>
    </location>
</feature>
<evidence type="ECO:0000256" key="1">
    <source>
        <dbReference type="SAM" id="Coils"/>
    </source>
</evidence>
<sequence length="150" mass="16399">MEFTAKAINAASRAASSNTVINAFLAGTFIALSIRSVKQQREIEAMEAEKESLLKSNKAIKNAVWEWKQQLYAEAAEADKAVVPLSKLRAIYGEAPTLSSGYTKRAIISAEKSNGCKLSSEVPEGGCEDLEGHPKDEETELKNRLIRLVE</sequence>
<dbReference type="GO" id="GO:0005739">
    <property type="term" value="C:mitochondrion"/>
    <property type="evidence" value="ECO:0007669"/>
    <property type="project" value="TreeGrafter"/>
</dbReference>
<comment type="caution">
    <text evidence="2">The sequence shown here is derived from an EMBL/GenBank/DDBJ whole genome shotgun (WGS) entry which is preliminary data.</text>
</comment>
<keyword evidence="1" id="KW-0175">Coiled coil</keyword>
<evidence type="ECO:0000313" key="3">
    <source>
        <dbReference type="Proteomes" id="UP001187471"/>
    </source>
</evidence>
<organism evidence="2 3">
    <name type="scientific">Escallonia rubra</name>
    <dbReference type="NCBI Taxonomy" id="112253"/>
    <lineage>
        <taxon>Eukaryota</taxon>
        <taxon>Viridiplantae</taxon>
        <taxon>Streptophyta</taxon>
        <taxon>Embryophyta</taxon>
        <taxon>Tracheophyta</taxon>
        <taxon>Spermatophyta</taxon>
        <taxon>Magnoliopsida</taxon>
        <taxon>eudicotyledons</taxon>
        <taxon>Gunneridae</taxon>
        <taxon>Pentapetalae</taxon>
        <taxon>asterids</taxon>
        <taxon>campanulids</taxon>
        <taxon>Escalloniales</taxon>
        <taxon>Escalloniaceae</taxon>
        <taxon>Escallonia</taxon>
    </lineage>
</organism>
<keyword evidence="3" id="KW-1185">Reference proteome</keyword>
<name>A0AA88UCB4_9ASTE</name>
<evidence type="ECO:0000313" key="2">
    <source>
        <dbReference type="EMBL" id="KAK2979080.1"/>
    </source>
</evidence>
<reference evidence="2" key="1">
    <citation type="submission" date="2022-12" db="EMBL/GenBank/DDBJ databases">
        <title>Draft genome assemblies for two species of Escallonia (Escalloniales).</title>
        <authorList>
            <person name="Chanderbali A."/>
            <person name="Dervinis C."/>
            <person name="Anghel I."/>
            <person name="Soltis D."/>
            <person name="Soltis P."/>
            <person name="Zapata F."/>
        </authorList>
    </citation>
    <scope>NUCLEOTIDE SEQUENCE</scope>
    <source>
        <strain evidence="2">UCBG92.1500</strain>
        <tissue evidence="2">Leaf</tissue>
    </source>
</reference>